<evidence type="ECO:0000256" key="7">
    <source>
        <dbReference type="ARBA" id="ARBA00023170"/>
    </source>
</evidence>
<name>A0A1Q9DXM2_SYMMI</name>
<feature type="transmembrane region" description="Helical" evidence="11">
    <location>
        <begin position="292"/>
        <end position="309"/>
    </location>
</feature>
<evidence type="ECO:0000313" key="15">
    <source>
        <dbReference type="Proteomes" id="UP000186817"/>
    </source>
</evidence>
<dbReference type="InterPro" id="IPR001320">
    <property type="entry name" value="Iontro_rcpt_C"/>
</dbReference>
<comment type="caution">
    <text evidence="14">The sequence shown here is derived from an EMBL/GenBank/DDBJ whole genome shotgun (WGS) entry which is preliminary data.</text>
</comment>
<keyword evidence="3 11" id="KW-0812">Transmembrane</keyword>
<keyword evidence="12" id="KW-0732">Signal</keyword>
<evidence type="ECO:0000256" key="10">
    <source>
        <dbReference type="ARBA" id="ARBA00023303"/>
    </source>
</evidence>
<evidence type="ECO:0000256" key="12">
    <source>
        <dbReference type="SAM" id="SignalP"/>
    </source>
</evidence>
<dbReference type="SUPFAM" id="SSF53850">
    <property type="entry name" value="Periplasmic binding protein-like II"/>
    <property type="match status" value="1"/>
</dbReference>
<keyword evidence="2" id="KW-0813">Transport</keyword>
<evidence type="ECO:0000256" key="11">
    <source>
        <dbReference type="SAM" id="Phobius"/>
    </source>
</evidence>
<gene>
    <name evidence="14" type="ORF">AK812_SmicGene17453</name>
</gene>
<keyword evidence="4 11" id="KW-1133">Transmembrane helix</keyword>
<keyword evidence="6 11" id="KW-0472">Membrane</keyword>
<dbReference type="AlphaFoldDB" id="A0A1Q9DXM2"/>
<dbReference type="Gene3D" id="1.10.287.70">
    <property type="match status" value="1"/>
</dbReference>
<organism evidence="14 15">
    <name type="scientific">Symbiodinium microadriaticum</name>
    <name type="common">Dinoflagellate</name>
    <name type="synonym">Zooxanthella microadriatica</name>
    <dbReference type="NCBI Taxonomy" id="2951"/>
    <lineage>
        <taxon>Eukaryota</taxon>
        <taxon>Sar</taxon>
        <taxon>Alveolata</taxon>
        <taxon>Dinophyceae</taxon>
        <taxon>Suessiales</taxon>
        <taxon>Symbiodiniaceae</taxon>
        <taxon>Symbiodinium</taxon>
    </lineage>
</organism>
<evidence type="ECO:0000256" key="3">
    <source>
        <dbReference type="ARBA" id="ARBA00022692"/>
    </source>
</evidence>
<feature type="signal peptide" evidence="12">
    <location>
        <begin position="1"/>
        <end position="16"/>
    </location>
</feature>
<dbReference type="OrthoDB" id="5984008at2759"/>
<evidence type="ECO:0000256" key="5">
    <source>
        <dbReference type="ARBA" id="ARBA00023065"/>
    </source>
</evidence>
<evidence type="ECO:0000256" key="2">
    <source>
        <dbReference type="ARBA" id="ARBA00022448"/>
    </source>
</evidence>
<dbReference type="Proteomes" id="UP000186817">
    <property type="component" value="Unassembled WGS sequence"/>
</dbReference>
<dbReference type="GO" id="GO:0015276">
    <property type="term" value="F:ligand-gated monoatomic ion channel activity"/>
    <property type="evidence" value="ECO:0007669"/>
    <property type="project" value="InterPro"/>
</dbReference>
<sequence length="991" mass="109038">MFYFSKVLVAFVQVLAASGSGNLGSSECPCITNSSSMYTVYEALVAGTEGLPPSFGLTGCQAYDLNLAKYGCAQNAEAYCSNPWCFVDPELCPENKELCEAAGGELGSDVSPYCRTRRIDLSRSLFNVSGHYSYETCGSVNVYDTSQLNEPVAARRLRVAATAWAPWIVTKRNLRGEEVFAGPMYDFLEETLDAFDPNPGINIIPGWATAESRLKYPESSYTACVHDVAVGNFDICLADLWITPERNQLVTFLPALRNDHFYLVVPKSQGAQSDVGLWGRLERPFLPFTLDAWMAVSGFLCAMSFLLYLRQLCETGCDFDGRNKCSGNVVSFLQSLFYVWHDFLLGQSSMDVDSGPVRKIFSLALAFFILITLASYTASLASLLVVKNQASGGVESIEEAIKAGMTICTGTALLPTVNSVYPRGKFLGVPISAAPRALWAGNCSAMVVTEDAINSMFSGKFREDDCAALEAGSLTAAEAQCREPGRDCQLAQVGELLWSVPISFPINPKMAHSFSWAFTSAITQGKFEDAKRSHVQLFPTSACQVEEPSLQLTSDDLSGTMVISFSLMLVGFIVMGFRQLRRKQPKSGGGEETADPEVALPQTRGALDLLSVLDVQARSVLPEIFSTLEFFQFALHRSHKLLVVVCGPFAEWLISSVRYVLGRYASSGGDEHDREVRSFVPQEMCPEGSSVILPELGPLGGADGVLRPEAAELEFPRLFGPLKLQNQTLQSLRTECVEAAHRLPLALKLTLKAACRSSIVWAAMLEGLIPGIVAVRRTLAVALRSDQEGSNLARYAHEWIEQEEMRLGCPPELTMFGLSRSMHMLETSRIGLPMALCPTCCRTAAGRLRVVFLRDPLARMSSFFHGYFLKQKERLLPQSDPHLFETWIRLILSPNASASPLFEATDLDHVRPALDRSPTDDPEQVIFCIEDVEKSLRRVESALCTRFGHCTPLPSFPAVKRQSKREPKIGAEVAGLVRERYRYDYEALTSC</sequence>
<comment type="subcellular location">
    <subcellularLocation>
        <location evidence="1">Membrane</location>
        <topology evidence="1">Multi-pass membrane protein</topology>
    </subcellularLocation>
</comment>
<keyword evidence="9" id="KW-1071">Ligand-gated ion channel</keyword>
<evidence type="ECO:0000313" key="14">
    <source>
        <dbReference type="EMBL" id="OLP99925.1"/>
    </source>
</evidence>
<feature type="domain" description="Ionotropic glutamate receptor C-terminal" evidence="13">
    <location>
        <begin position="290"/>
        <end position="412"/>
    </location>
</feature>
<dbReference type="GO" id="GO:0016020">
    <property type="term" value="C:membrane"/>
    <property type="evidence" value="ECO:0007669"/>
    <property type="project" value="UniProtKB-SubCell"/>
</dbReference>
<keyword evidence="8" id="KW-0325">Glycoprotein</keyword>
<evidence type="ECO:0000256" key="4">
    <source>
        <dbReference type="ARBA" id="ARBA00022989"/>
    </source>
</evidence>
<evidence type="ECO:0000256" key="9">
    <source>
        <dbReference type="ARBA" id="ARBA00023286"/>
    </source>
</evidence>
<protein>
    <recommendedName>
        <fullName evidence="13">Ionotropic glutamate receptor C-terminal domain-containing protein</fullName>
    </recommendedName>
</protein>
<dbReference type="EMBL" id="LSRX01000345">
    <property type="protein sequence ID" value="OLP99925.1"/>
    <property type="molecule type" value="Genomic_DNA"/>
</dbReference>
<evidence type="ECO:0000256" key="6">
    <source>
        <dbReference type="ARBA" id="ARBA00023136"/>
    </source>
</evidence>
<feature type="chain" id="PRO_5012050919" description="Ionotropic glutamate receptor C-terminal domain-containing protein" evidence="12">
    <location>
        <begin position="17"/>
        <end position="991"/>
    </location>
</feature>
<dbReference type="PANTHER" id="PTHR18966">
    <property type="entry name" value="IONOTROPIC GLUTAMATE RECEPTOR"/>
    <property type="match status" value="1"/>
</dbReference>
<keyword evidence="7" id="KW-0675">Receptor</keyword>
<keyword evidence="10" id="KW-0407">Ion channel</keyword>
<feature type="transmembrane region" description="Helical" evidence="11">
    <location>
        <begin position="360"/>
        <end position="386"/>
    </location>
</feature>
<keyword evidence="5" id="KW-0406">Ion transport</keyword>
<evidence type="ECO:0000256" key="8">
    <source>
        <dbReference type="ARBA" id="ARBA00023180"/>
    </source>
</evidence>
<evidence type="ECO:0000256" key="1">
    <source>
        <dbReference type="ARBA" id="ARBA00004141"/>
    </source>
</evidence>
<accession>A0A1Q9DXM2</accession>
<dbReference type="Pfam" id="PF00060">
    <property type="entry name" value="Lig_chan"/>
    <property type="match status" value="1"/>
</dbReference>
<dbReference type="Gene3D" id="3.40.190.10">
    <property type="entry name" value="Periplasmic binding protein-like II"/>
    <property type="match status" value="1"/>
</dbReference>
<dbReference type="InterPro" id="IPR015683">
    <property type="entry name" value="Ionotropic_Glu_rcpt"/>
</dbReference>
<reference evidence="14 15" key="1">
    <citation type="submission" date="2016-02" db="EMBL/GenBank/DDBJ databases">
        <title>Genome analysis of coral dinoflagellate symbionts highlights evolutionary adaptations to a symbiotic lifestyle.</title>
        <authorList>
            <person name="Aranda M."/>
            <person name="Li Y."/>
            <person name="Liew Y.J."/>
            <person name="Baumgarten S."/>
            <person name="Simakov O."/>
            <person name="Wilson M."/>
            <person name="Piel J."/>
            <person name="Ashoor H."/>
            <person name="Bougouffa S."/>
            <person name="Bajic V.B."/>
            <person name="Ryu T."/>
            <person name="Ravasi T."/>
            <person name="Bayer T."/>
            <person name="Micklem G."/>
            <person name="Kim H."/>
            <person name="Bhak J."/>
            <person name="Lajeunesse T.C."/>
            <person name="Voolstra C.R."/>
        </authorList>
    </citation>
    <scope>NUCLEOTIDE SEQUENCE [LARGE SCALE GENOMIC DNA]</scope>
    <source>
        <strain evidence="14 15">CCMP2467</strain>
    </source>
</reference>
<proteinExistence type="predicted"/>
<keyword evidence="15" id="KW-1185">Reference proteome</keyword>
<evidence type="ECO:0000259" key="13">
    <source>
        <dbReference type="Pfam" id="PF00060"/>
    </source>
</evidence>